<dbReference type="PANTHER" id="PTHR35302">
    <property type="match status" value="1"/>
</dbReference>
<feature type="compositionally biased region" description="Basic and acidic residues" evidence="1">
    <location>
        <begin position="229"/>
        <end position="245"/>
    </location>
</feature>
<dbReference type="InterPro" id="IPR021919">
    <property type="entry name" value="CCB1"/>
</dbReference>
<dbReference type="AlphaFoldDB" id="A0A4D9CYI1"/>
<protein>
    <submittedName>
        <fullName evidence="3">Uncharacterized protein</fullName>
    </submittedName>
</protein>
<dbReference type="Proteomes" id="UP000355283">
    <property type="component" value="Unassembled WGS sequence"/>
</dbReference>
<feature type="compositionally biased region" description="Basic and acidic residues" evidence="1">
    <location>
        <begin position="252"/>
        <end position="266"/>
    </location>
</feature>
<evidence type="ECO:0000256" key="1">
    <source>
        <dbReference type="SAM" id="MobiDB-lite"/>
    </source>
</evidence>
<dbReference type="PANTHER" id="PTHR35302:SF1">
    <property type="entry name" value="PROTEIN COFACTOR ASSEMBLY OF COMPLEX C SUBUNIT B CCB1, CHLOROPLASTIC"/>
    <property type="match status" value="1"/>
</dbReference>
<evidence type="ECO:0000313" key="3">
    <source>
        <dbReference type="EMBL" id="TFJ83257.1"/>
    </source>
</evidence>
<reference evidence="3 4" key="1">
    <citation type="submission" date="2019-01" db="EMBL/GenBank/DDBJ databases">
        <title>Nuclear Genome Assembly of the Microalgal Biofuel strain Nannochloropsis salina CCMP1776.</title>
        <authorList>
            <person name="Hovde B."/>
        </authorList>
    </citation>
    <scope>NUCLEOTIDE SEQUENCE [LARGE SCALE GENOMIC DNA]</scope>
    <source>
        <strain evidence="3 4">CCMP1776</strain>
    </source>
</reference>
<feature type="region of interest" description="Disordered" evidence="1">
    <location>
        <begin position="158"/>
        <end position="266"/>
    </location>
</feature>
<gene>
    <name evidence="3" type="ORF">NSK_005419</name>
</gene>
<dbReference type="EMBL" id="SDOX01000049">
    <property type="protein sequence ID" value="TFJ83257.1"/>
    <property type="molecule type" value="Genomic_DNA"/>
</dbReference>
<evidence type="ECO:0000313" key="4">
    <source>
        <dbReference type="Proteomes" id="UP000355283"/>
    </source>
</evidence>
<comment type="caution">
    <text evidence="3">The sequence shown here is derived from an EMBL/GenBank/DDBJ whole genome shotgun (WGS) entry which is preliminary data.</text>
</comment>
<evidence type="ECO:0000256" key="2">
    <source>
        <dbReference type="SAM" id="SignalP"/>
    </source>
</evidence>
<feature type="compositionally biased region" description="Basic and acidic residues" evidence="1">
    <location>
        <begin position="158"/>
        <end position="187"/>
    </location>
</feature>
<dbReference type="Pfam" id="PF12046">
    <property type="entry name" value="CCB1"/>
    <property type="match status" value="1"/>
</dbReference>
<feature type="chain" id="PRO_5020037400" evidence="2">
    <location>
        <begin position="24"/>
        <end position="266"/>
    </location>
</feature>
<accession>A0A4D9CYI1</accession>
<keyword evidence="2" id="KW-0732">Signal</keyword>
<feature type="compositionally biased region" description="Basic and acidic residues" evidence="1">
    <location>
        <begin position="198"/>
        <end position="222"/>
    </location>
</feature>
<name>A0A4D9CYI1_9STRA</name>
<organism evidence="3 4">
    <name type="scientific">Nannochloropsis salina CCMP1776</name>
    <dbReference type="NCBI Taxonomy" id="1027361"/>
    <lineage>
        <taxon>Eukaryota</taxon>
        <taxon>Sar</taxon>
        <taxon>Stramenopiles</taxon>
        <taxon>Ochrophyta</taxon>
        <taxon>Eustigmatophyceae</taxon>
        <taxon>Eustigmatales</taxon>
        <taxon>Monodopsidaceae</taxon>
        <taxon>Microchloropsis</taxon>
        <taxon>Microchloropsis salina</taxon>
    </lineage>
</organism>
<sequence length="266" mass="28320">MQMRAVFLGAALMGFSQMLSTQGFVVPQGPKARSCAGLPAFHPRAIPANGRRSVHVAAHFDPQAAQEALSSFLLLADEATTDAPATYSKYSYYTTLALYALSFPGLISLVTRSVKSKDVRRTFEAPGPLAKEGKGKALKVVAGEVMAYFLSQNYQVGREGRAGGREGGGKGGTEGKRREKRGERSKTEPVGGGGGGREGAREGGRKGRREGPGVREGKRRTEGAGGRLRGREGGREGGMDERGREEEEGWEEGGRGGREEATFQAK</sequence>
<proteinExistence type="predicted"/>
<feature type="signal peptide" evidence="2">
    <location>
        <begin position="1"/>
        <end position="23"/>
    </location>
</feature>
<keyword evidence="4" id="KW-1185">Reference proteome</keyword>